<dbReference type="GO" id="GO:0006749">
    <property type="term" value="P:glutathione metabolic process"/>
    <property type="evidence" value="ECO:0007669"/>
    <property type="project" value="TreeGrafter"/>
</dbReference>
<evidence type="ECO:0000259" key="3">
    <source>
        <dbReference type="PROSITE" id="PS50405"/>
    </source>
</evidence>
<reference evidence="4 5" key="1">
    <citation type="submission" date="2017-03" db="EMBL/GenBank/DDBJ databases">
        <title>Genome of the blue death feigning beetle - Asbolus verrucosus.</title>
        <authorList>
            <person name="Rider S.D."/>
        </authorList>
    </citation>
    <scope>NUCLEOTIDE SEQUENCE [LARGE SCALE GENOMIC DNA]</scope>
    <source>
        <strain evidence="4">Butters</strain>
        <tissue evidence="4">Head and leg muscle</tissue>
    </source>
</reference>
<keyword evidence="4" id="KW-0808">Transferase</keyword>
<dbReference type="InterPro" id="IPR050983">
    <property type="entry name" value="GST_Omega/HSP26"/>
</dbReference>
<dbReference type="Pfam" id="PF13410">
    <property type="entry name" value="GST_C_2"/>
    <property type="match status" value="1"/>
</dbReference>
<dbReference type="SUPFAM" id="SSF47616">
    <property type="entry name" value="GST C-terminal domain-like"/>
    <property type="match status" value="1"/>
</dbReference>
<sequence>VINALLKTVYVGRVDNDEAETITEGLAAFEKELTNRPGPFFGGSKPGMLDYMIWPWCERSDVLKIFNKDYILKKDKYKKLMEWRKIMTEDEAVKKSYCNLDTHIKYLQSYRAGVPDYDLIINSKEL</sequence>
<feature type="non-terminal residue" evidence="4">
    <location>
        <position position="1"/>
    </location>
</feature>
<evidence type="ECO:0000313" key="5">
    <source>
        <dbReference type="Proteomes" id="UP000292052"/>
    </source>
</evidence>
<evidence type="ECO:0000313" key="4">
    <source>
        <dbReference type="EMBL" id="RZB40725.1"/>
    </source>
</evidence>
<dbReference type="STRING" id="1661398.A0A482VBY2"/>
<keyword evidence="2" id="KW-0560">Oxidoreductase</keyword>
<dbReference type="Proteomes" id="UP000292052">
    <property type="component" value="Unassembled WGS sequence"/>
</dbReference>
<dbReference type="EMBL" id="QDEB01116480">
    <property type="protein sequence ID" value="RZB40725.1"/>
    <property type="molecule type" value="Genomic_DNA"/>
</dbReference>
<dbReference type="AlphaFoldDB" id="A0A482VBY2"/>
<comment type="similarity">
    <text evidence="1">Belongs to the GST superfamily. Omega family.</text>
</comment>
<evidence type="ECO:0000256" key="1">
    <source>
        <dbReference type="ARBA" id="ARBA00011067"/>
    </source>
</evidence>
<gene>
    <name evidence="4" type="ORF">BDFB_012244</name>
</gene>
<keyword evidence="5" id="KW-1185">Reference proteome</keyword>
<comment type="caution">
    <text evidence="4">The sequence shown here is derived from an EMBL/GenBank/DDBJ whole genome shotgun (WGS) entry which is preliminary data.</text>
</comment>
<feature type="domain" description="GST C-terminal" evidence="3">
    <location>
        <begin position="1"/>
        <end position="104"/>
    </location>
</feature>
<dbReference type="PANTHER" id="PTHR43968:SF6">
    <property type="entry name" value="GLUTATHIONE S-TRANSFERASE OMEGA"/>
    <property type="match status" value="1"/>
</dbReference>
<dbReference type="GO" id="GO:0045174">
    <property type="term" value="F:glutathione dehydrogenase (ascorbate) activity"/>
    <property type="evidence" value="ECO:0007669"/>
    <property type="project" value="TreeGrafter"/>
</dbReference>
<accession>A0A482VBY2</accession>
<dbReference type="GO" id="GO:0005737">
    <property type="term" value="C:cytoplasm"/>
    <property type="evidence" value="ECO:0007669"/>
    <property type="project" value="TreeGrafter"/>
</dbReference>
<protein>
    <submittedName>
        <fullName evidence="4">Glutathione S-transferase omega-1</fullName>
    </submittedName>
</protein>
<dbReference type="InterPro" id="IPR036282">
    <property type="entry name" value="Glutathione-S-Trfase_C_sf"/>
</dbReference>
<dbReference type="Gene3D" id="1.20.1050.10">
    <property type="match status" value="1"/>
</dbReference>
<dbReference type="OrthoDB" id="4951845at2759"/>
<dbReference type="InterPro" id="IPR010987">
    <property type="entry name" value="Glutathione-S-Trfase_C-like"/>
</dbReference>
<proteinExistence type="inferred from homology"/>
<dbReference type="PANTHER" id="PTHR43968">
    <property type="match status" value="1"/>
</dbReference>
<dbReference type="FunFam" id="1.20.1050.10:FF:000009">
    <property type="entry name" value="Glutathione S-transferase omega-1"/>
    <property type="match status" value="1"/>
</dbReference>
<dbReference type="PROSITE" id="PS50405">
    <property type="entry name" value="GST_CTER"/>
    <property type="match status" value="1"/>
</dbReference>
<name>A0A482VBY2_ASBVE</name>
<organism evidence="4 5">
    <name type="scientific">Asbolus verrucosus</name>
    <name type="common">Desert ironclad beetle</name>
    <dbReference type="NCBI Taxonomy" id="1661398"/>
    <lineage>
        <taxon>Eukaryota</taxon>
        <taxon>Metazoa</taxon>
        <taxon>Ecdysozoa</taxon>
        <taxon>Arthropoda</taxon>
        <taxon>Hexapoda</taxon>
        <taxon>Insecta</taxon>
        <taxon>Pterygota</taxon>
        <taxon>Neoptera</taxon>
        <taxon>Endopterygota</taxon>
        <taxon>Coleoptera</taxon>
        <taxon>Polyphaga</taxon>
        <taxon>Cucujiformia</taxon>
        <taxon>Tenebrionidae</taxon>
        <taxon>Pimeliinae</taxon>
        <taxon>Asbolus</taxon>
    </lineage>
</organism>
<evidence type="ECO:0000256" key="2">
    <source>
        <dbReference type="ARBA" id="ARBA00023002"/>
    </source>
</evidence>
<dbReference type="GO" id="GO:0004364">
    <property type="term" value="F:glutathione transferase activity"/>
    <property type="evidence" value="ECO:0007669"/>
    <property type="project" value="TreeGrafter"/>
</dbReference>